<name>A0A6P0GFA7_9ACTN</name>
<dbReference type="AlphaFoldDB" id="A0A6P0GFA7"/>
<dbReference type="Proteomes" id="UP000471126">
    <property type="component" value="Unassembled WGS sequence"/>
</dbReference>
<feature type="transmembrane region" description="Helical" evidence="1">
    <location>
        <begin position="205"/>
        <end position="227"/>
    </location>
</feature>
<organism evidence="2 3">
    <name type="scientific">Geodermatophilus normandii</name>
    <dbReference type="NCBI Taxonomy" id="1137989"/>
    <lineage>
        <taxon>Bacteria</taxon>
        <taxon>Bacillati</taxon>
        <taxon>Actinomycetota</taxon>
        <taxon>Actinomycetes</taxon>
        <taxon>Geodermatophilales</taxon>
        <taxon>Geodermatophilaceae</taxon>
        <taxon>Geodermatophilus</taxon>
    </lineage>
</organism>
<protein>
    <recommendedName>
        <fullName evidence="4">Oligosaccharide repeat unit polymerase</fullName>
    </recommendedName>
</protein>
<feature type="transmembrane region" description="Helical" evidence="1">
    <location>
        <begin position="120"/>
        <end position="146"/>
    </location>
</feature>
<comment type="caution">
    <text evidence="2">The sequence shown here is derived from an EMBL/GenBank/DDBJ whole genome shotgun (WGS) entry which is preliminary data.</text>
</comment>
<evidence type="ECO:0000313" key="2">
    <source>
        <dbReference type="EMBL" id="NEM05939.1"/>
    </source>
</evidence>
<evidence type="ECO:0008006" key="4">
    <source>
        <dbReference type="Google" id="ProtNLM"/>
    </source>
</evidence>
<accession>A0A6P0GFA7</accession>
<sequence length="456" mass="47041">MALVVLLPLLLRTSPLQGTLCAVQACVAAAGVARSAYPSLRPVALVTFVFTFSWLGVAPAYQLATGRAAWRDYGVIAGPHTTTALVLMVLATVTLYVGFFRPGATPAVAPSPTATPLDPPRWVCLGYLFACLVLAPGAVAAGGGLAGMFSSRAERSAALVAQGISLQDAGGLQVALVSILPGALATAGCYLSLIRVLNQYRAAGWAEIGALDAGLLVLGMALVVVFANPFVNTRALSAAAIGSLVLLVVRPRTGRAGVWMAAVLLVATLVAYPAANAFRGTTSTQPQPQGLEFLGGQDFDGFQQAINAGEFVEDLGHSGGTYSFSGILYFVPRAVWADKERPASIDVAANRGYAFTNLSLPVHAELYLDFGPVGMTAVLFVLSAAGRRSDLDWAAGLGSRAALMAPYACLACLSIIRGPIGSNGPVYLTNLGLIGLGLLLARHRAAVPIPPVRSPG</sequence>
<keyword evidence="1" id="KW-1133">Transmembrane helix</keyword>
<feature type="transmembrane region" description="Helical" evidence="1">
    <location>
        <begin position="256"/>
        <end position="275"/>
    </location>
</feature>
<keyword evidence="1" id="KW-0472">Membrane</keyword>
<reference evidence="2 3" key="1">
    <citation type="submission" date="2019-12" db="EMBL/GenBank/DDBJ databases">
        <title>WGS of CPCC 203550 I12A-02606.</title>
        <authorList>
            <person name="Jiang Z."/>
        </authorList>
    </citation>
    <scope>NUCLEOTIDE SEQUENCE [LARGE SCALE GENOMIC DNA]</scope>
    <source>
        <strain evidence="2 3">I12A-02606</strain>
    </source>
</reference>
<feature type="transmembrane region" description="Helical" evidence="1">
    <location>
        <begin position="233"/>
        <end position="249"/>
    </location>
</feature>
<evidence type="ECO:0000256" key="1">
    <source>
        <dbReference type="SAM" id="Phobius"/>
    </source>
</evidence>
<gene>
    <name evidence="2" type="ORF">GCU54_07875</name>
</gene>
<dbReference type="EMBL" id="JAAGWE010000012">
    <property type="protein sequence ID" value="NEM05939.1"/>
    <property type="molecule type" value="Genomic_DNA"/>
</dbReference>
<proteinExistence type="predicted"/>
<feature type="transmembrane region" description="Helical" evidence="1">
    <location>
        <begin position="39"/>
        <end position="61"/>
    </location>
</feature>
<feature type="transmembrane region" description="Helical" evidence="1">
    <location>
        <begin position="73"/>
        <end position="100"/>
    </location>
</feature>
<evidence type="ECO:0000313" key="3">
    <source>
        <dbReference type="Proteomes" id="UP000471126"/>
    </source>
</evidence>
<keyword evidence="1" id="KW-0812">Transmembrane</keyword>